<keyword evidence="5" id="KW-1185">Reference proteome</keyword>
<dbReference type="Proteomes" id="UP000218334">
    <property type="component" value="Unassembled WGS sequence"/>
</dbReference>
<evidence type="ECO:0008006" key="6">
    <source>
        <dbReference type="Google" id="ProtNLM"/>
    </source>
</evidence>
<feature type="compositionally biased region" description="Low complexity" evidence="1">
    <location>
        <begin position="212"/>
        <end position="226"/>
    </location>
</feature>
<feature type="compositionally biased region" description="Basic and acidic residues" evidence="1">
    <location>
        <begin position="331"/>
        <end position="344"/>
    </location>
</feature>
<reference evidence="5" key="1">
    <citation type="journal article" date="2017" name="Nat. Ecol. Evol.">
        <title>Genome expansion and lineage-specific genetic innovations in the forest pathogenic fungi Armillaria.</title>
        <authorList>
            <person name="Sipos G."/>
            <person name="Prasanna A.N."/>
            <person name="Walter M.C."/>
            <person name="O'Connor E."/>
            <person name="Balint B."/>
            <person name="Krizsan K."/>
            <person name="Kiss B."/>
            <person name="Hess J."/>
            <person name="Varga T."/>
            <person name="Slot J."/>
            <person name="Riley R."/>
            <person name="Boka B."/>
            <person name="Rigling D."/>
            <person name="Barry K."/>
            <person name="Lee J."/>
            <person name="Mihaltcheva S."/>
            <person name="LaButti K."/>
            <person name="Lipzen A."/>
            <person name="Waldron R."/>
            <person name="Moloney N.M."/>
            <person name="Sperisen C."/>
            <person name="Kredics L."/>
            <person name="Vagvoelgyi C."/>
            <person name="Patrignani A."/>
            <person name="Fitzpatrick D."/>
            <person name="Nagy I."/>
            <person name="Doyle S."/>
            <person name="Anderson J.B."/>
            <person name="Grigoriev I.V."/>
            <person name="Gueldener U."/>
            <person name="Muensterkoetter M."/>
            <person name="Nagy L.G."/>
        </authorList>
    </citation>
    <scope>NUCLEOTIDE SEQUENCE [LARGE SCALE GENOMIC DNA]</scope>
    <source>
        <strain evidence="5">28-4</strain>
    </source>
</reference>
<gene>
    <name evidence="4" type="ORF">ARMSODRAFT_615527</name>
</gene>
<keyword evidence="2" id="KW-1133">Transmembrane helix</keyword>
<feature type="chain" id="PRO_5013668863" description="Mid2 domain-containing protein" evidence="3">
    <location>
        <begin position="16"/>
        <end position="431"/>
    </location>
</feature>
<keyword evidence="3" id="KW-0732">Signal</keyword>
<protein>
    <recommendedName>
        <fullName evidence="6">Mid2 domain-containing protein</fullName>
    </recommendedName>
</protein>
<sequence>MLFHFVLFFFHFAASTSFLLDGVQKNGTVGIPLGLTWQLQGDDPDKFRFSLRNVSHSLEEVERIPFSLPDNGTREGSVMVNFPFPGSYLIEAINNSTNEVIFSSRTISVHSADFAVAPLTTSSGGTSVTTTSIQTAASTSSTSLLHSGNGTPSSTSSLSTDDAGQTIIHTISVESTLSLHSPSIAPPGDSTTQSLPPSHLTKSSSMGGETLASTATTPASTSNNSNPRKRQKTSTIIGAVIGVIGFLLLLLLGVALCRHLHRNRSPILIPSPKGMFPYLQIRPSPQDQRHGMMRTLRENDVTAPASASVITSTPMDSFMVDVEEGVPGTDLPRKGSEPVTDTRRTSVASDVNVPAPSLTGSFSARGSLQILGGEQLSHPSTAALLSHAGNNEITEEITRLRTRIQELVIDRAQLWDQDSETEPPPAYVKDA</sequence>
<evidence type="ECO:0000313" key="5">
    <source>
        <dbReference type="Proteomes" id="UP000218334"/>
    </source>
</evidence>
<accession>A0A2H3B7S5</accession>
<feature type="transmembrane region" description="Helical" evidence="2">
    <location>
        <begin position="236"/>
        <end position="257"/>
    </location>
</feature>
<dbReference type="AlphaFoldDB" id="A0A2H3B7S5"/>
<feature type="region of interest" description="Disordered" evidence="1">
    <location>
        <begin position="139"/>
        <end position="161"/>
    </location>
</feature>
<keyword evidence="2" id="KW-0472">Membrane</keyword>
<name>A0A2H3B7S5_9AGAR</name>
<feature type="compositionally biased region" description="Low complexity" evidence="1">
    <location>
        <begin position="139"/>
        <end position="160"/>
    </location>
</feature>
<feature type="compositionally biased region" description="Polar residues" evidence="1">
    <location>
        <begin position="189"/>
        <end position="207"/>
    </location>
</feature>
<keyword evidence="2" id="KW-0812">Transmembrane</keyword>
<organism evidence="4 5">
    <name type="scientific">Armillaria solidipes</name>
    <dbReference type="NCBI Taxonomy" id="1076256"/>
    <lineage>
        <taxon>Eukaryota</taxon>
        <taxon>Fungi</taxon>
        <taxon>Dikarya</taxon>
        <taxon>Basidiomycota</taxon>
        <taxon>Agaricomycotina</taxon>
        <taxon>Agaricomycetes</taxon>
        <taxon>Agaricomycetidae</taxon>
        <taxon>Agaricales</taxon>
        <taxon>Marasmiineae</taxon>
        <taxon>Physalacriaceae</taxon>
        <taxon>Armillaria</taxon>
    </lineage>
</organism>
<evidence type="ECO:0000256" key="3">
    <source>
        <dbReference type="SAM" id="SignalP"/>
    </source>
</evidence>
<evidence type="ECO:0000313" key="4">
    <source>
        <dbReference type="EMBL" id="PBK62088.1"/>
    </source>
</evidence>
<feature type="signal peptide" evidence="3">
    <location>
        <begin position="1"/>
        <end position="15"/>
    </location>
</feature>
<dbReference type="EMBL" id="KZ293470">
    <property type="protein sequence ID" value="PBK62088.1"/>
    <property type="molecule type" value="Genomic_DNA"/>
</dbReference>
<proteinExistence type="predicted"/>
<feature type="region of interest" description="Disordered" evidence="1">
    <location>
        <begin position="179"/>
        <end position="231"/>
    </location>
</feature>
<evidence type="ECO:0000256" key="1">
    <source>
        <dbReference type="SAM" id="MobiDB-lite"/>
    </source>
</evidence>
<evidence type="ECO:0000256" key="2">
    <source>
        <dbReference type="SAM" id="Phobius"/>
    </source>
</evidence>
<feature type="region of interest" description="Disordered" evidence="1">
    <location>
        <begin position="325"/>
        <end position="352"/>
    </location>
</feature>